<feature type="transmembrane region" description="Helical" evidence="1">
    <location>
        <begin position="391"/>
        <end position="415"/>
    </location>
</feature>
<dbReference type="Gene3D" id="1.20.1640.10">
    <property type="entry name" value="Multidrug efflux transporter AcrB transmembrane domain"/>
    <property type="match status" value="1"/>
</dbReference>
<keyword evidence="1" id="KW-0472">Membrane</keyword>
<feature type="transmembrane region" description="Helical" evidence="1">
    <location>
        <begin position="325"/>
        <end position="346"/>
    </location>
</feature>
<dbReference type="AlphaFoldDB" id="A0A914XZL5"/>
<proteinExistence type="predicted"/>
<accession>A0A914XZL5</accession>
<sequence length="438" mass="50923">MVYGGRKETEGSLAAYFPWCSCWTKLINKVKSKDENFDYREPTLMHRLFRKYWGPFILRSDVKAISGTLFVIYLAVSFYGCIHMKVDISPHKYIRDTSPIQTFVYLADKYIWADNVMPTFHVMNPPDFRNTTQRNKFNEMVFRLEGTHYSIGRVSTNFWLWEYQSFLNDFSEVEYEHDFYKRKYMRNFFNQFDYQQFRAMVKINDTVPEGEPCINSFTFQTSFYALNSWDKRQAELFHWRRILKEYPEFDVFLAGIFSPFLIDQRRTIAPSSMQSIGAAIAFMAVVSTFFLPDKLSVFIMSFSLISISTGVCGFLAHLGSDLDSVSMGCIVMAIGLAVDFSIHICYKYHCSSEKTPDEKVIETLSIVGFPILQAGGSTLWSMTLLPLIPAYLIRVFVQTVVLVNIFGMLHALLWLPQFISALDPINRTPRRMLHLRSD</sequence>
<organism evidence="2 3">
    <name type="scientific">Panagrolaimus superbus</name>
    <dbReference type="NCBI Taxonomy" id="310955"/>
    <lineage>
        <taxon>Eukaryota</taxon>
        <taxon>Metazoa</taxon>
        <taxon>Ecdysozoa</taxon>
        <taxon>Nematoda</taxon>
        <taxon>Chromadorea</taxon>
        <taxon>Rhabditida</taxon>
        <taxon>Tylenchina</taxon>
        <taxon>Panagrolaimomorpha</taxon>
        <taxon>Panagrolaimoidea</taxon>
        <taxon>Panagrolaimidae</taxon>
        <taxon>Panagrolaimus</taxon>
    </lineage>
</organism>
<reference evidence="3" key="1">
    <citation type="submission" date="2022-11" db="UniProtKB">
        <authorList>
            <consortium name="WormBaseParasite"/>
        </authorList>
    </citation>
    <scope>IDENTIFICATION</scope>
</reference>
<keyword evidence="1" id="KW-0812">Transmembrane</keyword>
<feature type="transmembrane region" description="Helical" evidence="1">
    <location>
        <begin position="298"/>
        <end position="319"/>
    </location>
</feature>
<keyword evidence="2" id="KW-1185">Reference proteome</keyword>
<dbReference type="PANTHER" id="PTHR10796:SF185">
    <property type="entry name" value="SSD DOMAIN-CONTAINING PROTEIN"/>
    <property type="match status" value="1"/>
</dbReference>
<dbReference type="GO" id="GO:0018996">
    <property type="term" value="P:molting cycle, collagen and cuticulin-based cuticle"/>
    <property type="evidence" value="ECO:0007669"/>
    <property type="project" value="TreeGrafter"/>
</dbReference>
<dbReference type="GO" id="GO:0030659">
    <property type="term" value="C:cytoplasmic vesicle membrane"/>
    <property type="evidence" value="ECO:0007669"/>
    <property type="project" value="TreeGrafter"/>
</dbReference>
<feature type="transmembrane region" description="Helical" evidence="1">
    <location>
        <begin position="64"/>
        <end position="82"/>
    </location>
</feature>
<dbReference type="GO" id="GO:0005886">
    <property type="term" value="C:plasma membrane"/>
    <property type="evidence" value="ECO:0007669"/>
    <property type="project" value="TreeGrafter"/>
</dbReference>
<dbReference type="GO" id="GO:0006897">
    <property type="term" value="P:endocytosis"/>
    <property type="evidence" value="ECO:0007669"/>
    <property type="project" value="TreeGrafter"/>
</dbReference>
<protein>
    <submittedName>
        <fullName evidence="3">Uncharacterized protein</fullName>
    </submittedName>
</protein>
<feature type="transmembrane region" description="Helical" evidence="1">
    <location>
        <begin position="366"/>
        <end position="385"/>
    </location>
</feature>
<evidence type="ECO:0000313" key="3">
    <source>
        <dbReference type="WBParaSite" id="PSU_v2.g11970.t1"/>
    </source>
</evidence>
<dbReference type="PANTHER" id="PTHR10796">
    <property type="entry name" value="PATCHED-RELATED"/>
    <property type="match status" value="1"/>
</dbReference>
<dbReference type="WBParaSite" id="PSU_v2.g11970.t1">
    <property type="protein sequence ID" value="PSU_v2.g11970.t1"/>
    <property type="gene ID" value="PSU_v2.g11970"/>
</dbReference>
<keyword evidence="1" id="KW-1133">Transmembrane helix</keyword>
<evidence type="ECO:0000256" key="1">
    <source>
        <dbReference type="SAM" id="Phobius"/>
    </source>
</evidence>
<dbReference type="SUPFAM" id="SSF82866">
    <property type="entry name" value="Multidrug efflux transporter AcrB transmembrane domain"/>
    <property type="match status" value="1"/>
</dbReference>
<feature type="transmembrane region" description="Helical" evidence="1">
    <location>
        <begin position="268"/>
        <end position="291"/>
    </location>
</feature>
<dbReference type="Proteomes" id="UP000887577">
    <property type="component" value="Unplaced"/>
</dbReference>
<dbReference type="InterPro" id="IPR051697">
    <property type="entry name" value="Patched_domain-protein"/>
</dbReference>
<evidence type="ECO:0000313" key="2">
    <source>
        <dbReference type="Proteomes" id="UP000887577"/>
    </source>
</evidence>
<name>A0A914XZL5_9BILA</name>